<evidence type="ECO:0000256" key="1">
    <source>
        <dbReference type="ARBA" id="ARBA00022614"/>
    </source>
</evidence>
<accession>A0AAW2NRS3</accession>
<feature type="signal peptide" evidence="4">
    <location>
        <begin position="1"/>
        <end position="26"/>
    </location>
</feature>
<evidence type="ECO:0000313" key="6">
    <source>
        <dbReference type="EMBL" id="KAL0346093.1"/>
    </source>
</evidence>
<reference evidence="6" key="1">
    <citation type="submission" date="2020-06" db="EMBL/GenBank/DDBJ databases">
        <authorList>
            <person name="Li T."/>
            <person name="Hu X."/>
            <person name="Zhang T."/>
            <person name="Song X."/>
            <person name="Zhang H."/>
            <person name="Dai N."/>
            <person name="Sheng W."/>
            <person name="Hou X."/>
            <person name="Wei L."/>
        </authorList>
    </citation>
    <scope>NUCLEOTIDE SEQUENCE</scope>
    <source>
        <strain evidence="6">G02</strain>
        <tissue evidence="6">Leaf</tissue>
    </source>
</reference>
<dbReference type="PANTHER" id="PTHR47988">
    <property type="entry name" value="SOMATIC EMBRYOGENESIS RECEPTOR KINASE 1"/>
    <property type="match status" value="1"/>
</dbReference>
<evidence type="ECO:0000256" key="4">
    <source>
        <dbReference type="SAM" id="SignalP"/>
    </source>
</evidence>
<sequence>MAAIHFLVFVALTVLSLSLLLPVARANSEGDALYALRRSLSDPDKVLQSWDPNLVKPLHLVSRHLQPRQPRYPCVCILSVFADLSVAGFDFACDSQTYHGYHLARDLGNSNLSGHLVPELGNLNICSISRLYWHCSILNQTSLTCRELYKNRFKGQFQLSLVT</sequence>
<comment type="caution">
    <text evidence="6">The sequence shown here is derived from an EMBL/GenBank/DDBJ whole genome shotgun (WGS) entry which is preliminary data.</text>
</comment>
<dbReference type="EMBL" id="JACGWJ010000019">
    <property type="protein sequence ID" value="KAL0346093.1"/>
    <property type="molecule type" value="Genomic_DNA"/>
</dbReference>
<protein>
    <submittedName>
        <fullName evidence="6">Leucine-rich repeat protein 2</fullName>
    </submittedName>
</protein>
<evidence type="ECO:0000256" key="3">
    <source>
        <dbReference type="ARBA" id="ARBA00022737"/>
    </source>
</evidence>
<reference evidence="6" key="2">
    <citation type="journal article" date="2024" name="Plant">
        <title>Genomic evolution and insights into agronomic trait innovations of Sesamum species.</title>
        <authorList>
            <person name="Miao H."/>
            <person name="Wang L."/>
            <person name="Qu L."/>
            <person name="Liu H."/>
            <person name="Sun Y."/>
            <person name="Le M."/>
            <person name="Wang Q."/>
            <person name="Wei S."/>
            <person name="Zheng Y."/>
            <person name="Lin W."/>
            <person name="Duan Y."/>
            <person name="Cao H."/>
            <person name="Xiong S."/>
            <person name="Wang X."/>
            <person name="Wei L."/>
            <person name="Li C."/>
            <person name="Ma Q."/>
            <person name="Ju M."/>
            <person name="Zhao R."/>
            <person name="Li G."/>
            <person name="Mu C."/>
            <person name="Tian Q."/>
            <person name="Mei H."/>
            <person name="Zhang T."/>
            <person name="Gao T."/>
            <person name="Zhang H."/>
        </authorList>
    </citation>
    <scope>NUCLEOTIDE SEQUENCE</scope>
    <source>
        <strain evidence="6">G02</strain>
    </source>
</reference>
<evidence type="ECO:0000259" key="5">
    <source>
        <dbReference type="Pfam" id="PF08263"/>
    </source>
</evidence>
<gene>
    <name evidence="6" type="ORF">Sradi_4440600</name>
</gene>
<proteinExistence type="predicted"/>
<keyword evidence="3" id="KW-0677">Repeat</keyword>
<feature type="domain" description="Leucine-rich repeat-containing N-terminal plant-type" evidence="5">
    <location>
        <begin position="27"/>
        <end position="53"/>
    </location>
</feature>
<evidence type="ECO:0000256" key="2">
    <source>
        <dbReference type="ARBA" id="ARBA00022729"/>
    </source>
</evidence>
<keyword evidence="2 4" id="KW-0732">Signal</keyword>
<dbReference type="AlphaFoldDB" id="A0AAW2NRS3"/>
<name>A0AAW2NRS3_SESRA</name>
<organism evidence="6">
    <name type="scientific">Sesamum radiatum</name>
    <name type="common">Black benniseed</name>
    <dbReference type="NCBI Taxonomy" id="300843"/>
    <lineage>
        <taxon>Eukaryota</taxon>
        <taxon>Viridiplantae</taxon>
        <taxon>Streptophyta</taxon>
        <taxon>Embryophyta</taxon>
        <taxon>Tracheophyta</taxon>
        <taxon>Spermatophyta</taxon>
        <taxon>Magnoliopsida</taxon>
        <taxon>eudicotyledons</taxon>
        <taxon>Gunneridae</taxon>
        <taxon>Pentapetalae</taxon>
        <taxon>asterids</taxon>
        <taxon>lamiids</taxon>
        <taxon>Lamiales</taxon>
        <taxon>Pedaliaceae</taxon>
        <taxon>Sesamum</taxon>
    </lineage>
</organism>
<feature type="chain" id="PRO_5043565261" evidence="4">
    <location>
        <begin position="27"/>
        <end position="163"/>
    </location>
</feature>
<keyword evidence="1" id="KW-0433">Leucine-rich repeat</keyword>
<dbReference type="Pfam" id="PF08263">
    <property type="entry name" value="LRRNT_2"/>
    <property type="match status" value="1"/>
</dbReference>
<dbReference type="InterPro" id="IPR013210">
    <property type="entry name" value="LRR_N_plant-typ"/>
</dbReference>